<feature type="non-terminal residue" evidence="10">
    <location>
        <position position="1"/>
    </location>
</feature>
<keyword evidence="8" id="KW-0333">Golgi apparatus</keyword>
<organism evidence="10 11">
    <name type="scientific">Upupa epops</name>
    <name type="common">Eurasian hoopoe</name>
    <dbReference type="NCBI Taxonomy" id="57439"/>
    <lineage>
        <taxon>Eukaryota</taxon>
        <taxon>Metazoa</taxon>
        <taxon>Chordata</taxon>
        <taxon>Craniata</taxon>
        <taxon>Vertebrata</taxon>
        <taxon>Euteleostomi</taxon>
        <taxon>Archelosauria</taxon>
        <taxon>Archosauria</taxon>
        <taxon>Dinosauria</taxon>
        <taxon>Saurischia</taxon>
        <taxon>Theropoda</taxon>
        <taxon>Coelurosauria</taxon>
        <taxon>Aves</taxon>
        <taxon>Neognathae</taxon>
        <taxon>Neoaves</taxon>
        <taxon>Telluraves</taxon>
        <taxon>Coraciimorphae</taxon>
        <taxon>Bucerotiformes</taxon>
        <taxon>Upupidae</taxon>
        <taxon>Upupa</taxon>
    </lineage>
</organism>
<dbReference type="GO" id="GO:0000139">
    <property type="term" value="C:Golgi membrane"/>
    <property type="evidence" value="ECO:0007669"/>
    <property type="project" value="UniProtKB-SubCell"/>
</dbReference>
<name>A0A7K6AV43_UPUEP</name>
<accession>A0A7K6AV43</accession>
<comment type="caution">
    <text evidence="10">The sequence shown here is derived from an EMBL/GenBank/DDBJ whole genome shotgun (WGS) entry which is preliminary data.</text>
</comment>
<keyword evidence="5" id="KW-0812">Transmembrane</keyword>
<feature type="non-terminal residue" evidence="10">
    <location>
        <position position="74"/>
    </location>
</feature>
<protein>
    <submittedName>
        <fullName evidence="10">B3GT2 galactosyltransferase</fullName>
    </submittedName>
</protein>
<comment type="subcellular location">
    <subcellularLocation>
        <location evidence="1">Golgi apparatus membrane</location>
        <topology evidence="1">Single-pass type II membrane protein</topology>
    </subcellularLocation>
</comment>
<dbReference type="GO" id="GO:0016758">
    <property type="term" value="F:hexosyltransferase activity"/>
    <property type="evidence" value="ECO:0007669"/>
    <property type="project" value="InterPro"/>
</dbReference>
<evidence type="ECO:0000313" key="11">
    <source>
        <dbReference type="Proteomes" id="UP000544127"/>
    </source>
</evidence>
<evidence type="ECO:0000313" key="10">
    <source>
        <dbReference type="EMBL" id="NWU93119.1"/>
    </source>
</evidence>
<keyword evidence="9" id="KW-0472">Membrane</keyword>
<keyword evidence="7" id="KW-1133">Transmembrane helix</keyword>
<evidence type="ECO:0000256" key="7">
    <source>
        <dbReference type="ARBA" id="ARBA00022989"/>
    </source>
</evidence>
<dbReference type="AlphaFoldDB" id="A0A7K6AV43"/>
<evidence type="ECO:0000256" key="6">
    <source>
        <dbReference type="ARBA" id="ARBA00022968"/>
    </source>
</evidence>
<evidence type="ECO:0000256" key="4">
    <source>
        <dbReference type="ARBA" id="ARBA00022679"/>
    </source>
</evidence>
<dbReference type="InterPro" id="IPR002659">
    <property type="entry name" value="Glyco_trans_31"/>
</dbReference>
<comment type="similarity">
    <text evidence="2">Belongs to the glycosyltransferase 31 family.</text>
</comment>
<gene>
    <name evidence="10" type="primary">B3galt2_0</name>
    <name evidence="10" type="ORF">UPUEPO_R14905</name>
</gene>
<proteinExistence type="inferred from homology"/>
<evidence type="ECO:0000256" key="8">
    <source>
        <dbReference type="ARBA" id="ARBA00023034"/>
    </source>
</evidence>
<evidence type="ECO:0000256" key="2">
    <source>
        <dbReference type="ARBA" id="ARBA00008661"/>
    </source>
</evidence>
<keyword evidence="4 10" id="KW-0808">Transferase</keyword>
<keyword evidence="3 10" id="KW-0328">Glycosyltransferase</keyword>
<dbReference type="OrthoDB" id="5512589at2759"/>
<evidence type="ECO:0000256" key="5">
    <source>
        <dbReference type="ARBA" id="ARBA00022692"/>
    </source>
</evidence>
<reference evidence="10 11" key="1">
    <citation type="submission" date="2019-09" db="EMBL/GenBank/DDBJ databases">
        <title>Bird 10,000 Genomes (B10K) Project - Family phase.</title>
        <authorList>
            <person name="Zhang G."/>
        </authorList>
    </citation>
    <scope>NUCLEOTIDE SEQUENCE [LARGE SCALE GENOMIC DNA]</scope>
    <source>
        <strain evidence="10">B10K-DU-012-37</strain>
    </source>
</reference>
<dbReference type="Pfam" id="PF01762">
    <property type="entry name" value="Galactosyl_T"/>
    <property type="match status" value="1"/>
</dbReference>
<keyword evidence="6" id="KW-0735">Signal-anchor</keyword>
<keyword evidence="11" id="KW-1185">Reference proteome</keyword>
<dbReference type="EMBL" id="VZRI01004881">
    <property type="protein sequence ID" value="NWU93119.1"/>
    <property type="molecule type" value="Genomic_DNA"/>
</dbReference>
<dbReference type="Proteomes" id="UP000544127">
    <property type="component" value="Unassembled WGS sequence"/>
</dbReference>
<evidence type="ECO:0000256" key="3">
    <source>
        <dbReference type="ARBA" id="ARBA00022676"/>
    </source>
</evidence>
<sequence>PHKCRHRTPFLVLLVASAAPDMAGRAAIRRTWGDENWVPGVSVLRLFLLGVPPVFGAALQPQLQEESLAHGDLV</sequence>
<evidence type="ECO:0000256" key="9">
    <source>
        <dbReference type="ARBA" id="ARBA00023136"/>
    </source>
</evidence>
<evidence type="ECO:0000256" key="1">
    <source>
        <dbReference type="ARBA" id="ARBA00004323"/>
    </source>
</evidence>